<dbReference type="NCBIfam" id="TIGR00254">
    <property type="entry name" value="GGDEF"/>
    <property type="match status" value="1"/>
</dbReference>
<keyword evidence="2" id="KW-1133">Transmembrane helix</keyword>
<protein>
    <recommendedName>
        <fullName evidence="1">diguanylate cyclase</fullName>
        <ecNumber evidence="1">2.7.7.65</ecNumber>
    </recommendedName>
</protein>
<dbReference type="Proteomes" id="UP000439780">
    <property type="component" value="Unassembled WGS sequence"/>
</dbReference>
<dbReference type="PANTHER" id="PTHR45138:SF24">
    <property type="entry name" value="DIGUANYLATE CYCLASE DGCC-RELATED"/>
    <property type="match status" value="1"/>
</dbReference>
<dbReference type="GO" id="GO:1902201">
    <property type="term" value="P:negative regulation of bacterial-type flagellum-dependent cell motility"/>
    <property type="evidence" value="ECO:0007669"/>
    <property type="project" value="TreeGrafter"/>
</dbReference>
<dbReference type="InterPro" id="IPR011623">
    <property type="entry name" value="7TMR_DISM_rcpt_extracell_dom1"/>
</dbReference>
<feature type="transmembrane region" description="Helical" evidence="2">
    <location>
        <begin position="237"/>
        <end position="256"/>
    </location>
</feature>
<accession>A0A845AHB6</accession>
<dbReference type="CDD" id="cd01949">
    <property type="entry name" value="GGDEF"/>
    <property type="match status" value="1"/>
</dbReference>
<evidence type="ECO:0000259" key="3">
    <source>
        <dbReference type="PROSITE" id="PS50887"/>
    </source>
</evidence>
<dbReference type="Pfam" id="PF07695">
    <property type="entry name" value="7TMR-DISM_7TM"/>
    <property type="match status" value="1"/>
</dbReference>
<dbReference type="RefSeq" id="WP_160753101.1">
    <property type="nucleotide sequence ID" value="NZ_WTYA01000005.1"/>
</dbReference>
<organism evidence="4 5">
    <name type="scientific">Qipengyuania algicida</name>
    <dbReference type="NCBI Taxonomy" id="1836209"/>
    <lineage>
        <taxon>Bacteria</taxon>
        <taxon>Pseudomonadati</taxon>
        <taxon>Pseudomonadota</taxon>
        <taxon>Alphaproteobacteria</taxon>
        <taxon>Sphingomonadales</taxon>
        <taxon>Erythrobacteraceae</taxon>
        <taxon>Qipengyuania</taxon>
    </lineage>
</organism>
<evidence type="ECO:0000256" key="1">
    <source>
        <dbReference type="ARBA" id="ARBA00012528"/>
    </source>
</evidence>
<sequence length="568" mass="61640">MRRVHATFLAIIVALLALVYAPTSAKADSLFRNSCLLSTDLPLTFSQAFSSKQWNCRPQYHQAITGHSWQKLDIDGAPDGNFVIETVSGPLERVRVVGRDHHGILHQQVFAGAALSRLWMPGNGLAVPVAVRGDKLSALYLAFDGTPSSPPATELAFKTADQAHQEKVSHSVLYALAMAVLGTIAIFSAFMGIASDNRTVALHGAFSALVAVYTASSSSLVFLAFPSLTLWDRAALSYASLSLAVAMLGPIMSSFFERRIFCRIEKRAMLATAALAALGSICLPLSLLVDFNARVTYHLLFLPGIFVLIYGIAVATMRRSRNVGGFILAWAAPLTLGIERVLRGAGLYYLPSWIDSLFFIALAAQALIMAGAIALQAEAVRRERDLAHDRAREMEDEALTDALTGLYNRRDFDARKWRRSDILAIVDLDRFKPINDGWGHDTGDEVLRAVGRVLGECVADNQALRAWRLGGEEFAVALTGPSIDSAAIILNTVRQKITAAARSAVPQVDRRITASAGLAMVGQQGMRQAFRAADAALYRAKAAGRDRLCYESGDMSFATIFPKKRRAA</sequence>
<keyword evidence="5" id="KW-1185">Reference proteome</keyword>
<dbReference type="EMBL" id="WTYA01000005">
    <property type="protein sequence ID" value="MXP28829.1"/>
    <property type="molecule type" value="Genomic_DNA"/>
</dbReference>
<dbReference type="GO" id="GO:0052621">
    <property type="term" value="F:diguanylate cyclase activity"/>
    <property type="evidence" value="ECO:0007669"/>
    <property type="project" value="UniProtKB-EC"/>
</dbReference>
<dbReference type="GO" id="GO:0043709">
    <property type="term" value="P:cell adhesion involved in single-species biofilm formation"/>
    <property type="evidence" value="ECO:0007669"/>
    <property type="project" value="TreeGrafter"/>
</dbReference>
<feature type="transmembrane region" description="Helical" evidence="2">
    <location>
        <begin position="295"/>
        <end position="315"/>
    </location>
</feature>
<keyword evidence="2" id="KW-0812">Transmembrane</keyword>
<name>A0A845AHB6_9SPHN</name>
<feature type="transmembrane region" description="Helical" evidence="2">
    <location>
        <begin position="172"/>
        <end position="193"/>
    </location>
</feature>
<dbReference type="AlphaFoldDB" id="A0A845AHB6"/>
<feature type="transmembrane region" description="Helical" evidence="2">
    <location>
        <begin position="356"/>
        <end position="375"/>
    </location>
</feature>
<dbReference type="SMART" id="SM00267">
    <property type="entry name" value="GGDEF"/>
    <property type="match status" value="1"/>
</dbReference>
<feature type="domain" description="GGDEF" evidence="3">
    <location>
        <begin position="419"/>
        <end position="553"/>
    </location>
</feature>
<dbReference type="SUPFAM" id="SSF55073">
    <property type="entry name" value="Nucleotide cyclase"/>
    <property type="match status" value="1"/>
</dbReference>
<comment type="caution">
    <text evidence="4">The sequence shown here is derived from an EMBL/GenBank/DDBJ whole genome shotgun (WGS) entry which is preliminary data.</text>
</comment>
<evidence type="ECO:0000313" key="4">
    <source>
        <dbReference type="EMBL" id="MXP28829.1"/>
    </source>
</evidence>
<dbReference type="Gene3D" id="3.30.70.270">
    <property type="match status" value="1"/>
</dbReference>
<feature type="transmembrane region" description="Helical" evidence="2">
    <location>
        <begin position="268"/>
        <end position="289"/>
    </location>
</feature>
<keyword evidence="2" id="KW-0472">Membrane</keyword>
<dbReference type="PROSITE" id="PS50887">
    <property type="entry name" value="GGDEF"/>
    <property type="match status" value="1"/>
</dbReference>
<dbReference type="OrthoDB" id="9759607at2"/>
<gene>
    <name evidence="4" type="ORF">GRI58_08340</name>
</gene>
<reference evidence="4 5" key="1">
    <citation type="submission" date="2019-12" db="EMBL/GenBank/DDBJ databases">
        <title>Genomic-based taxomic classification of the family Erythrobacteraceae.</title>
        <authorList>
            <person name="Xu L."/>
        </authorList>
    </citation>
    <scope>NUCLEOTIDE SEQUENCE [LARGE SCALE GENOMIC DNA]</scope>
    <source>
        <strain evidence="4 5">KEMB 9005-328</strain>
    </source>
</reference>
<evidence type="ECO:0000313" key="5">
    <source>
        <dbReference type="Proteomes" id="UP000439780"/>
    </source>
</evidence>
<dbReference type="GO" id="GO:0005886">
    <property type="term" value="C:plasma membrane"/>
    <property type="evidence" value="ECO:0007669"/>
    <property type="project" value="TreeGrafter"/>
</dbReference>
<feature type="transmembrane region" description="Helical" evidence="2">
    <location>
        <begin position="327"/>
        <end position="350"/>
    </location>
</feature>
<feature type="transmembrane region" description="Helical" evidence="2">
    <location>
        <begin position="205"/>
        <end position="225"/>
    </location>
</feature>
<dbReference type="InterPro" id="IPR000160">
    <property type="entry name" value="GGDEF_dom"/>
</dbReference>
<dbReference type="EC" id="2.7.7.65" evidence="1"/>
<proteinExistence type="predicted"/>
<dbReference type="PANTHER" id="PTHR45138">
    <property type="entry name" value="REGULATORY COMPONENTS OF SENSORY TRANSDUCTION SYSTEM"/>
    <property type="match status" value="1"/>
</dbReference>
<dbReference type="Pfam" id="PF00990">
    <property type="entry name" value="GGDEF"/>
    <property type="match status" value="1"/>
</dbReference>
<evidence type="ECO:0000256" key="2">
    <source>
        <dbReference type="SAM" id="Phobius"/>
    </source>
</evidence>
<dbReference type="InterPro" id="IPR050469">
    <property type="entry name" value="Diguanylate_Cyclase"/>
</dbReference>
<dbReference type="InterPro" id="IPR029787">
    <property type="entry name" value="Nucleotide_cyclase"/>
</dbReference>
<dbReference type="InterPro" id="IPR043128">
    <property type="entry name" value="Rev_trsase/Diguanyl_cyclase"/>
</dbReference>